<comment type="subcellular location">
    <subcellularLocation>
        <location evidence="1">Cell membrane</location>
        <topology evidence="1">Single-pass type I membrane protein</topology>
    </subcellularLocation>
</comment>
<evidence type="ECO:0000256" key="2">
    <source>
        <dbReference type="ARBA" id="ARBA00007360"/>
    </source>
</evidence>
<dbReference type="GO" id="GO:0046872">
    <property type="term" value="F:metal ion binding"/>
    <property type="evidence" value="ECO:0007669"/>
    <property type="project" value="UniProtKB-KW"/>
</dbReference>
<keyword evidence="16" id="KW-0325">Glycoprotein</keyword>
<feature type="disulfide bond" evidence="18">
    <location>
        <begin position="375"/>
        <end position="402"/>
    </location>
</feature>
<dbReference type="InterPro" id="IPR016187">
    <property type="entry name" value="CTDL_fold"/>
</dbReference>
<dbReference type="CDD" id="cd00033">
    <property type="entry name" value="CCP"/>
    <property type="match status" value="11"/>
</dbReference>
<feature type="disulfide bond" evidence="18">
    <location>
        <begin position="499"/>
        <end position="526"/>
    </location>
</feature>
<feature type="domain" description="Sushi" evidence="23">
    <location>
        <begin position="653"/>
        <end position="714"/>
    </location>
</feature>
<feature type="domain" description="Sushi" evidence="23">
    <location>
        <begin position="777"/>
        <end position="838"/>
    </location>
</feature>
<evidence type="ECO:0000256" key="9">
    <source>
        <dbReference type="ARBA" id="ARBA00022734"/>
    </source>
</evidence>
<dbReference type="InterPro" id="IPR018378">
    <property type="entry name" value="C-type_lectin_CS"/>
</dbReference>
<dbReference type="PROSITE" id="PS50041">
    <property type="entry name" value="C_TYPE_LECTIN_2"/>
    <property type="match status" value="1"/>
</dbReference>
<evidence type="ECO:0000259" key="21">
    <source>
        <dbReference type="PROSITE" id="PS50026"/>
    </source>
</evidence>
<keyword evidence="3" id="KW-1003">Cell membrane</keyword>
<evidence type="ECO:0000256" key="6">
    <source>
        <dbReference type="ARBA" id="ARBA00022692"/>
    </source>
</evidence>
<proteinExistence type="inferred from homology"/>
<keyword evidence="10" id="KW-0677">Repeat</keyword>
<keyword evidence="4 17" id="KW-0245">EGF-like domain</keyword>
<dbReference type="SMART" id="SM00032">
    <property type="entry name" value="CCP"/>
    <property type="match status" value="11"/>
</dbReference>
<sequence>MKIHSLQMRRASGSGTGRLPGHPCGHLSSHLVPPPSSCCHRQHSEDMGGRRGLGGCGSGLSPSGVPFCTSPGARPSPARCGGLLRQGTAAGQCFAGRTGALGSRGVCYLGIAAITWGMVTQVEAWTYSYSDPGLYSWEQARNYCRTFFTDLVAIQNKEEIAYLNATLPFLRQYYWIGIRKQGGVWTWVGTNKVLTKEAENWARGEPNNRRSNQDCVEIYIKRQQEAGKWNDEPCNKKKTALCYKASCQASTCRPHGECVEVIKSYRCECHPGFEGDDCSIAVQCPTLDAQGALMTCSHPFGDFRYNSTCDFGCPEGFERRGEGTLRCLASRQWSAETPTCAAVACPELAAPESGRVNCSHPHGASAFSSTCDFSCQEGFEVTGPERLWCTAEGAWSGAPPHCKAITCPVLRAPEHGEMNCSHLHDNFSFGSTCAFSCQAGFELMGTESHECTAMGTWSGDTPQCKAITCPVLRAPEHGEMSCSHLHDNFSFSSTCNFSCHPGFELIGPESSACTAMGTWSGDTPQCKAITCPVLRAPEHGEMNCSPLHENFSFSSTCAFSCQPGFERMGPESRECTAMGTWSGDAPQCKAITCPVLRAPDHGEMSCSHLHGTFSFSSTCAFSCQPGFELIGPESRECTAMGTWSGETPQCKAIPCPMRRAPEHGEMNCSHLHDNFSFSSTCNFSCHPGFELIGPESSACTAMGTWSGDTPQCKAIACPVLRAPEHGRMSCSHLHDNFSFNSTCAFSCQPGFELIGPESHECTAMGTWSGDIPQCKAITCPVLRAPEHGEMSCSHLHENFSFSSTCAFSCQAGFELMGPASRDCTAMGTWSRDTPQCKAITCPVLRAPEHGRMNCSHLYGSFTFTSTCAFSCQPGFERKGSQSRACMAMRTWTGDTPRCRAISCPVLEPPSRGHLNCSHPHGNFTYNSTCAFSCEDGFVRMGARLLRCQATGNWTSHSPVCKEDAAPFLKQVLVYTSSSALVVAGVVLSGTLLALLAKRLSDREEKKKLLNPTSDLGSPGIFTNAAYDSNL</sequence>
<dbReference type="SUPFAM" id="SSF57535">
    <property type="entry name" value="Complement control module/SCR domain"/>
    <property type="match status" value="11"/>
</dbReference>
<feature type="disulfide bond" evidence="18">
    <location>
        <begin position="747"/>
        <end position="774"/>
    </location>
</feature>
<dbReference type="PROSITE" id="PS00022">
    <property type="entry name" value="EGF_1"/>
    <property type="match status" value="1"/>
</dbReference>
<feature type="domain" description="Sushi" evidence="23">
    <location>
        <begin position="839"/>
        <end position="900"/>
    </location>
</feature>
<feature type="domain" description="Sushi" evidence="23">
    <location>
        <begin position="282"/>
        <end position="342"/>
    </location>
</feature>
<dbReference type="PROSITE" id="PS00615">
    <property type="entry name" value="C_TYPE_LECTIN_1"/>
    <property type="match status" value="1"/>
</dbReference>
<evidence type="ECO:0000256" key="1">
    <source>
        <dbReference type="ARBA" id="ARBA00004251"/>
    </source>
</evidence>
<keyword evidence="8" id="KW-0732">Signal</keyword>
<dbReference type="InterPro" id="IPR001304">
    <property type="entry name" value="C-type_lectin-like"/>
</dbReference>
<dbReference type="Gene3D" id="3.10.100.10">
    <property type="entry name" value="Mannose-Binding Protein A, subunit A"/>
    <property type="match status" value="1"/>
</dbReference>
<dbReference type="GO" id="GO:0030246">
    <property type="term" value="F:carbohydrate binding"/>
    <property type="evidence" value="ECO:0007669"/>
    <property type="project" value="UniProtKB-KW"/>
</dbReference>
<feature type="domain" description="Sushi" evidence="23">
    <location>
        <begin position="591"/>
        <end position="652"/>
    </location>
</feature>
<evidence type="ECO:0000256" key="12">
    <source>
        <dbReference type="ARBA" id="ARBA00022889"/>
    </source>
</evidence>
<dbReference type="Pfam" id="PF00059">
    <property type="entry name" value="Lectin_C"/>
    <property type="match status" value="1"/>
</dbReference>
<dbReference type="PROSITE" id="PS50026">
    <property type="entry name" value="EGF_3"/>
    <property type="match status" value="1"/>
</dbReference>
<keyword evidence="25" id="KW-1185">Reference proteome</keyword>
<protein>
    <recommendedName>
        <fullName evidence="26">p-selectin</fullName>
    </recommendedName>
</protein>
<keyword evidence="12" id="KW-0130">Cell adhesion</keyword>
<dbReference type="InterPro" id="IPR000436">
    <property type="entry name" value="Sushi_SCR_CCP_dom"/>
</dbReference>
<feature type="disulfide bond" evidence="18">
    <location>
        <begin position="313"/>
        <end position="340"/>
    </location>
</feature>
<dbReference type="FunFam" id="3.10.100.10:FF:000007">
    <property type="entry name" value="L-selectin"/>
    <property type="match status" value="1"/>
</dbReference>
<organism evidence="24 25">
    <name type="scientific">Anas zonorhyncha</name>
    <name type="common">Eastern spot-billed duck</name>
    <dbReference type="NCBI Taxonomy" id="75864"/>
    <lineage>
        <taxon>Eukaryota</taxon>
        <taxon>Metazoa</taxon>
        <taxon>Chordata</taxon>
        <taxon>Craniata</taxon>
        <taxon>Vertebrata</taxon>
        <taxon>Euteleostomi</taxon>
        <taxon>Archelosauria</taxon>
        <taxon>Archosauria</taxon>
        <taxon>Dinosauria</taxon>
        <taxon>Saurischia</taxon>
        <taxon>Theropoda</taxon>
        <taxon>Coelurosauria</taxon>
        <taxon>Aves</taxon>
        <taxon>Neognathae</taxon>
        <taxon>Galloanserae</taxon>
        <taxon>Anseriformes</taxon>
        <taxon>Anatidae</taxon>
        <taxon>Anatinae</taxon>
        <taxon>Anas</taxon>
    </lineage>
</organism>
<evidence type="ECO:0000256" key="5">
    <source>
        <dbReference type="ARBA" id="ARBA00022659"/>
    </source>
</evidence>
<reference evidence="24" key="2">
    <citation type="submission" date="2025-09" db="UniProtKB">
        <authorList>
            <consortium name="Ensembl"/>
        </authorList>
    </citation>
    <scope>IDENTIFICATION</scope>
</reference>
<keyword evidence="5 18" id="KW-0768">Sushi</keyword>
<feature type="domain" description="Sushi" evidence="23">
    <location>
        <begin position="901"/>
        <end position="962"/>
    </location>
</feature>
<feature type="disulfide bond" evidence="18">
    <location>
        <begin position="933"/>
        <end position="960"/>
    </location>
</feature>
<dbReference type="SUPFAM" id="SSF56436">
    <property type="entry name" value="C-type lectin-like"/>
    <property type="match status" value="1"/>
</dbReference>
<dbReference type="PROSITE" id="PS01186">
    <property type="entry name" value="EGF_2"/>
    <property type="match status" value="1"/>
</dbReference>
<dbReference type="CDD" id="cd00054">
    <property type="entry name" value="EGF_CA"/>
    <property type="match status" value="1"/>
</dbReference>
<feature type="disulfide bond" evidence="18">
    <location>
        <begin position="284"/>
        <end position="327"/>
    </location>
</feature>
<feature type="domain" description="Sushi" evidence="23">
    <location>
        <begin position="715"/>
        <end position="776"/>
    </location>
</feature>
<evidence type="ECO:0000256" key="20">
    <source>
        <dbReference type="SAM" id="Phobius"/>
    </source>
</evidence>
<dbReference type="InterPro" id="IPR002396">
    <property type="entry name" value="Selectin_superfamily"/>
</dbReference>
<evidence type="ECO:0000256" key="8">
    <source>
        <dbReference type="ARBA" id="ARBA00022729"/>
    </source>
</evidence>
<dbReference type="PANTHER" id="PTHR46393">
    <property type="entry name" value="SUSHI DOMAIN-CONTAINING PROTEIN"/>
    <property type="match status" value="1"/>
</dbReference>
<comment type="similarity">
    <text evidence="2">Belongs to the selectin/LECAM family.</text>
</comment>
<dbReference type="InterPro" id="IPR000742">
    <property type="entry name" value="EGF"/>
</dbReference>
<evidence type="ECO:0000256" key="16">
    <source>
        <dbReference type="ARBA" id="ARBA00023180"/>
    </source>
</evidence>
<evidence type="ECO:0000259" key="22">
    <source>
        <dbReference type="PROSITE" id="PS50041"/>
    </source>
</evidence>
<evidence type="ECO:0000256" key="14">
    <source>
        <dbReference type="ARBA" id="ARBA00023136"/>
    </source>
</evidence>
<keyword evidence="9" id="KW-0430">Lectin</keyword>
<comment type="caution">
    <text evidence="17">Lacks conserved residue(s) required for the propagation of feature annotation.</text>
</comment>
<evidence type="ECO:0008006" key="26">
    <source>
        <dbReference type="Google" id="ProtNLM"/>
    </source>
</evidence>
<dbReference type="GO" id="GO:0007155">
    <property type="term" value="P:cell adhesion"/>
    <property type="evidence" value="ECO:0007669"/>
    <property type="project" value="UniProtKB-KW"/>
</dbReference>
<evidence type="ECO:0000256" key="19">
    <source>
        <dbReference type="SAM" id="MobiDB-lite"/>
    </source>
</evidence>
<dbReference type="Gene3D" id="2.10.70.10">
    <property type="entry name" value="Complement Module, domain 1"/>
    <property type="match status" value="11"/>
</dbReference>
<evidence type="ECO:0000256" key="11">
    <source>
        <dbReference type="ARBA" id="ARBA00022837"/>
    </source>
</evidence>
<dbReference type="AlphaFoldDB" id="A0A8B9UCB0"/>
<keyword evidence="13 20" id="KW-1133">Transmembrane helix</keyword>
<evidence type="ECO:0000256" key="10">
    <source>
        <dbReference type="ARBA" id="ARBA00022737"/>
    </source>
</evidence>
<feature type="disulfide bond" evidence="18">
    <location>
        <begin position="871"/>
        <end position="898"/>
    </location>
</feature>
<evidence type="ECO:0000259" key="23">
    <source>
        <dbReference type="PROSITE" id="PS50923"/>
    </source>
</evidence>
<feature type="disulfide bond" evidence="18">
    <location>
        <begin position="623"/>
        <end position="650"/>
    </location>
</feature>
<feature type="disulfide bond" evidence="18">
    <location>
        <begin position="437"/>
        <end position="464"/>
    </location>
</feature>
<dbReference type="Ensembl" id="ENSAZOT00000006381.1">
    <property type="protein sequence ID" value="ENSAZOP00000005965.1"/>
    <property type="gene ID" value="ENSAZOG00000003856.1"/>
</dbReference>
<evidence type="ECO:0000256" key="4">
    <source>
        <dbReference type="ARBA" id="ARBA00022536"/>
    </source>
</evidence>
<keyword evidence="14 20" id="KW-0472">Membrane</keyword>
<feature type="disulfide bond" evidence="17">
    <location>
        <begin position="269"/>
        <end position="278"/>
    </location>
</feature>
<dbReference type="Proteomes" id="UP000694549">
    <property type="component" value="Unplaced"/>
</dbReference>
<feature type="domain" description="Sushi" evidence="23">
    <location>
        <begin position="343"/>
        <end position="404"/>
    </location>
</feature>
<evidence type="ECO:0000313" key="24">
    <source>
        <dbReference type="Ensembl" id="ENSAZOP00000005965.1"/>
    </source>
</evidence>
<feature type="disulfide bond" evidence="18">
    <location>
        <begin position="561"/>
        <end position="588"/>
    </location>
</feature>
<reference evidence="24" key="1">
    <citation type="submission" date="2025-08" db="UniProtKB">
        <authorList>
            <consortium name="Ensembl"/>
        </authorList>
    </citation>
    <scope>IDENTIFICATION</scope>
</reference>
<feature type="domain" description="Sushi" evidence="23">
    <location>
        <begin position="405"/>
        <end position="466"/>
    </location>
</feature>
<dbReference type="PRINTS" id="PR00343">
    <property type="entry name" value="SELECTIN"/>
</dbReference>
<feature type="domain" description="Sushi" evidence="23">
    <location>
        <begin position="467"/>
        <end position="528"/>
    </location>
</feature>
<keyword evidence="15 17" id="KW-1015">Disulfide bond</keyword>
<feature type="disulfide bond" evidence="18">
    <location>
        <begin position="685"/>
        <end position="712"/>
    </location>
</feature>
<feature type="region of interest" description="Disordered" evidence="19">
    <location>
        <begin position="1"/>
        <end position="26"/>
    </location>
</feature>
<dbReference type="Pfam" id="PF00084">
    <property type="entry name" value="Sushi"/>
    <property type="match status" value="11"/>
</dbReference>
<evidence type="ECO:0000256" key="3">
    <source>
        <dbReference type="ARBA" id="ARBA00022475"/>
    </source>
</evidence>
<keyword evidence="6 20" id="KW-0812">Transmembrane</keyword>
<name>A0A8B9UCB0_9AVES</name>
<dbReference type="InterPro" id="IPR016186">
    <property type="entry name" value="C-type_lectin-like/link_sf"/>
</dbReference>
<dbReference type="SUPFAM" id="SSF57196">
    <property type="entry name" value="EGF/Laminin"/>
    <property type="match status" value="1"/>
</dbReference>
<accession>A0A8B9UCB0</accession>
<dbReference type="InterPro" id="IPR035976">
    <property type="entry name" value="Sushi/SCR/CCP_sf"/>
</dbReference>
<dbReference type="InterPro" id="IPR033991">
    <property type="entry name" value="Selectin_CTLD"/>
</dbReference>
<evidence type="ECO:0000256" key="17">
    <source>
        <dbReference type="PROSITE-ProRule" id="PRU00076"/>
    </source>
</evidence>
<dbReference type="PROSITE" id="PS50923">
    <property type="entry name" value="SUSHI"/>
    <property type="match status" value="11"/>
</dbReference>
<dbReference type="FunFam" id="2.10.70.10:FF:000001">
    <property type="entry name" value="Selectin P"/>
    <property type="match status" value="11"/>
</dbReference>
<dbReference type="GO" id="GO:0005886">
    <property type="term" value="C:plasma membrane"/>
    <property type="evidence" value="ECO:0007669"/>
    <property type="project" value="UniProtKB-SubCell"/>
</dbReference>
<dbReference type="PANTHER" id="PTHR46393:SF7">
    <property type="entry name" value="COMPLEMENT C2"/>
    <property type="match status" value="1"/>
</dbReference>
<keyword evidence="7" id="KW-0479">Metal-binding</keyword>
<feature type="transmembrane region" description="Helical" evidence="20">
    <location>
        <begin position="971"/>
        <end position="996"/>
    </location>
</feature>
<evidence type="ECO:0000313" key="25">
    <source>
        <dbReference type="Proteomes" id="UP000694549"/>
    </source>
</evidence>
<feature type="domain" description="Sushi" evidence="23">
    <location>
        <begin position="529"/>
        <end position="590"/>
    </location>
</feature>
<evidence type="ECO:0000256" key="18">
    <source>
        <dbReference type="PROSITE-ProRule" id="PRU00302"/>
    </source>
</evidence>
<evidence type="ECO:0000256" key="15">
    <source>
        <dbReference type="ARBA" id="ARBA00023157"/>
    </source>
</evidence>
<evidence type="ECO:0000256" key="7">
    <source>
        <dbReference type="ARBA" id="ARBA00022723"/>
    </source>
</evidence>
<evidence type="ECO:0000256" key="13">
    <source>
        <dbReference type="ARBA" id="ARBA00022989"/>
    </source>
</evidence>
<dbReference type="SMART" id="SM00181">
    <property type="entry name" value="EGF"/>
    <property type="match status" value="3"/>
</dbReference>
<keyword evidence="11" id="KW-0106">Calcium</keyword>
<dbReference type="CDD" id="cd03592">
    <property type="entry name" value="CLECT_selectins_like"/>
    <property type="match status" value="1"/>
</dbReference>
<dbReference type="SMART" id="SM00034">
    <property type="entry name" value="CLECT"/>
    <property type="match status" value="1"/>
</dbReference>
<feature type="domain" description="C-type lectin" evidence="22">
    <location>
        <begin position="122"/>
        <end position="243"/>
    </location>
</feature>
<feature type="disulfide bond" evidence="18">
    <location>
        <begin position="809"/>
        <end position="836"/>
    </location>
</feature>
<feature type="domain" description="EGF-like" evidence="21">
    <location>
        <begin position="243"/>
        <end position="279"/>
    </location>
</feature>